<proteinExistence type="predicted"/>
<evidence type="ECO:0000313" key="3">
    <source>
        <dbReference type="Proteomes" id="UP000295075"/>
    </source>
</evidence>
<feature type="region of interest" description="Disordered" evidence="1">
    <location>
        <begin position="1"/>
        <end position="40"/>
    </location>
</feature>
<keyword evidence="3" id="KW-1185">Reference proteome</keyword>
<organism evidence="2 3">
    <name type="scientific">Kribbella albertanoniae</name>
    <dbReference type="NCBI Taxonomy" id="1266829"/>
    <lineage>
        <taxon>Bacteria</taxon>
        <taxon>Bacillati</taxon>
        <taxon>Actinomycetota</taxon>
        <taxon>Actinomycetes</taxon>
        <taxon>Propionibacteriales</taxon>
        <taxon>Kribbellaceae</taxon>
        <taxon>Kribbella</taxon>
    </lineage>
</organism>
<gene>
    <name evidence="2" type="ORF">E1261_33590</name>
</gene>
<dbReference type="OrthoDB" id="3268477at2"/>
<sequence>MPKSDDHSNEWYFNTKTGEVEPYQGAKSGDRLGPYSSPEEAARALEIAQERNEAWEKQNKDWEDD</sequence>
<evidence type="ECO:0008006" key="4">
    <source>
        <dbReference type="Google" id="ProtNLM"/>
    </source>
</evidence>
<evidence type="ECO:0000256" key="1">
    <source>
        <dbReference type="SAM" id="MobiDB-lite"/>
    </source>
</evidence>
<dbReference type="EMBL" id="SMKA01000222">
    <property type="protein sequence ID" value="TDC21334.1"/>
    <property type="molecule type" value="Genomic_DNA"/>
</dbReference>
<dbReference type="Proteomes" id="UP000295075">
    <property type="component" value="Unassembled WGS sequence"/>
</dbReference>
<dbReference type="RefSeq" id="WP_132413720.1">
    <property type="nucleotide sequence ID" value="NZ_SMKA01000222.1"/>
</dbReference>
<comment type="caution">
    <text evidence="2">The sequence shown here is derived from an EMBL/GenBank/DDBJ whole genome shotgun (WGS) entry which is preliminary data.</text>
</comment>
<dbReference type="AlphaFoldDB" id="A0A4R4PHK9"/>
<protein>
    <recommendedName>
        <fullName evidence="4">SPOR domain-containing protein</fullName>
    </recommendedName>
</protein>
<evidence type="ECO:0000313" key="2">
    <source>
        <dbReference type="EMBL" id="TDC21334.1"/>
    </source>
</evidence>
<reference evidence="2 3" key="1">
    <citation type="submission" date="2019-03" db="EMBL/GenBank/DDBJ databases">
        <title>Draft genome sequences of novel Actinobacteria.</title>
        <authorList>
            <person name="Sahin N."/>
            <person name="Ay H."/>
            <person name="Saygin H."/>
        </authorList>
    </citation>
    <scope>NUCLEOTIDE SEQUENCE [LARGE SCALE GENOMIC DNA]</scope>
    <source>
        <strain evidence="2 3">JCM 30547</strain>
    </source>
</reference>
<name>A0A4R4PHK9_9ACTN</name>
<accession>A0A4R4PHK9</accession>